<evidence type="ECO:0000256" key="1">
    <source>
        <dbReference type="ARBA" id="ARBA00010529"/>
    </source>
</evidence>
<comment type="similarity">
    <text evidence="1 3">Belongs to the bacterial histone-like protein family.</text>
</comment>
<dbReference type="PRINTS" id="PR01727">
    <property type="entry name" value="DNABINDINGHU"/>
</dbReference>
<dbReference type="eggNOG" id="COG0776">
    <property type="taxonomic scope" value="Bacteria"/>
</dbReference>
<keyword evidence="5" id="KW-1185">Reference proteome</keyword>
<evidence type="ECO:0000313" key="5">
    <source>
        <dbReference type="Proteomes" id="UP000004699"/>
    </source>
</evidence>
<dbReference type="HOGENOM" id="CLU_105066_2_0_6"/>
<sequence>MKLIIDHMAEALASGERIEIRGFGSFSLHYREPRKGRNPKTGDTVELSGKYVPHFKPGKELRERVNRSLKAGF</sequence>
<dbReference type="AlphaFoldDB" id="B8KX32"/>
<dbReference type="SUPFAM" id="SSF47729">
    <property type="entry name" value="IHF-like DNA-binding proteins"/>
    <property type="match status" value="1"/>
</dbReference>
<protein>
    <submittedName>
        <fullName evidence="4">Integration host factor, beta subunit</fullName>
    </submittedName>
</protein>
<dbReference type="CDD" id="cd13836">
    <property type="entry name" value="IHF_B"/>
    <property type="match status" value="1"/>
</dbReference>
<dbReference type="InterPro" id="IPR020816">
    <property type="entry name" value="Histone-like_DNA-bd_CS"/>
</dbReference>
<dbReference type="NCBIfam" id="NF001222">
    <property type="entry name" value="PRK00199.1"/>
    <property type="match status" value="1"/>
</dbReference>
<reference evidence="5" key="1">
    <citation type="journal article" date="2013" name="BMC Microbiol.">
        <title>Taxonomy and evolution of bacteriochlorophyll a-containing members of the OM60/NOR5 clade of marine gammaproteobacteria: description of Luminiphilus syltensis gen. nov., sp. nov., reclassification of Haliea rubra as Pseudohaliea rubra gen. nov., comb. nov., and emendation of Chromatocurvus halotolerans.</title>
        <authorList>
            <person name="Spring S."/>
            <person name="Riedel T."/>
            <person name="Sproer C."/>
            <person name="Yan S."/>
            <person name="Harder J."/>
            <person name="Fuchs B.M."/>
        </authorList>
    </citation>
    <scope>NUCLEOTIDE SEQUENCE [LARGE SCALE GENOMIC DNA]</scope>
    <source>
        <strain evidence="5">NOR51-B</strain>
    </source>
</reference>
<dbReference type="GO" id="GO:0030527">
    <property type="term" value="F:structural constituent of chromatin"/>
    <property type="evidence" value="ECO:0007669"/>
    <property type="project" value="InterPro"/>
</dbReference>
<dbReference type="Pfam" id="PF00216">
    <property type="entry name" value="Bac_DNA_binding"/>
    <property type="match status" value="1"/>
</dbReference>
<dbReference type="GO" id="GO:0003677">
    <property type="term" value="F:DNA binding"/>
    <property type="evidence" value="ECO:0007669"/>
    <property type="project" value="UniProtKB-KW"/>
</dbReference>
<dbReference type="InterPro" id="IPR000119">
    <property type="entry name" value="Hist_DNA-bd"/>
</dbReference>
<dbReference type="Gene3D" id="4.10.520.10">
    <property type="entry name" value="IHF-like DNA-binding proteins"/>
    <property type="match status" value="1"/>
</dbReference>
<accession>B8KX32</accession>
<dbReference type="GO" id="GO:0005829">
    <property type="term" value="C:cytosol"/>
    <property type="evidence" value="ECO:0007669"/>
    <property type="project" value="TreeGrafter"/>
</dbReference>
<evidence type="ECO:0000256" key="3">
    <source>
        <dbReference type="RuleBase" id="RU003939"/>
    </source>
</evidence>
<dbReference type="SMART" id="SM00411">
    <property type="entry name" value="BHL"/>
    <property type="match status" value="1"/>
</dbReference>
<dbReference type="PANTHER" id="PTHR33175:SF5">
    <property type="entry name" value="INTEGRATION HOST FACTOR SUBUNIT BETA"/>
    <property type="match status" value="1"/>
</dbReference>
<organism evidence="4 5">
    <name type="scientific">Luminiphilus syltensis NOR5-1B</name>
    <dbReference type="NCBI Taxonomy" id="565045"/>
    <lineage>
        <taxon>Bacteria</taxon>
        <taxon>Pseudomonadati</taxon>
        <taxon>Pseudomonadota</taxon>
        <taxon>Gammaproteobacteria</taxon>
        <taxon>Cellvibrionales</taxon>
        <taxon>Halieaceae</taxon>
        <taxon>Luminiphilus</taxon>
    </lineage>
</organism>
<dbReference type="EMBL" id="DS999411">
    <property type="protein sequence ID" value="EED36958.1"/>
    <property type="molecule type" value="Genomic_DNA"/>
</dbReference>
<dbReference type="PANTHER" id="PTHR33175">
    <property type="entry name" value="DNA-BINDING PROTEIN HU"/>
    <property type="match status" value="1"/>
</dbReference>
<evidence type="ECO:0000256" key="2">
    <source>
        <dbReference type="ARBA" id="ARBA00023125"/>
    </source>
</evidence>
<dbReference type="Proteomes" id="UP000004699">
    <property type="component" value="Unassembled WGS sequence"/>
</dbReference>
<keyword evidence="2" id="KW-0238">DNA-binding</keyword>
<name>B8KX32_9GAMM</name>
<dbReference type="InterPro" id="IPR010992">
    <property type="entry name" value="IHF-like_DNA-bd_dom_sf"/>
</dbReference>
<evidence type="ECO:0000313" key="4">
    <source>
        <dbReference type="EMBL" id="EED36958.1"/>
    </source>
</evidence>
<dbReference type="PROSITE" id="PS00045">
    <property type="entry name" value="HISTONE_LIKE"/>
    <property type="match status" value="1"/>
</dbReference>
<proteinExistence type="inferred from homology"/>
<dbReference type="STRING" id="565045.NOR51B_2911"/>
<gene>
    <name evidence="4" type="primary">hipB</name>
    <name evidence="4" type="ORF">NOR51B_2911</name>
</gene>